<dbReference type="Proteomes" id="UP000692954">
    <property type="component" value="Unassembled WGS sequence"/>
</dbReference>
<proteinExistence type="inferred from homology"/>
<protein>
    <recommendedName>
        <fullName evidence="4">3-methyladenine DNA glycosidase</fullName>
    </recommendedName>
</protein>
<evidence type="ECO:0000313" key="2">
    <source>
        <dbReference type="EMBL" id="CAD8111448.1"/>
    </source>
</evidence>
<dbReference type="Pfam" id="PF02245">
    <property type="entry name" value="Pur_DNA_glyco"/>
    <property type="match status" value="1"/>
</dbReference>
<keyword evidence="1" id="KW-1133">Transmembrane helix</keyword>
<dbReference type="GO" id="GO:0003905">
    <property type="term" value="F:alkylbase DNA N-glycosylase activity"/>
    <property type="evidence" value="ECO:0007669"/>
    <property type="project" value="InterPro"/>
</dbReference>
<accession>A0A8S1Q7G0</accession>
<dbReference type="PANTHER" id="PTHR10429">
    <property type="entry name" value="DNA-3-METHYLADENINE GLYCOSYLASE"/>
    <property type="match status" value="1"/>
</dbReference>
<dbReference type="PANTHER" id="PTHR10429:SF0">
    <property type="entry name" value="DNA-3-METHYLADENINE GLYCOSYLASE"/>
    <property type="match status" value="1"/>
</dbReference>
<gene>
    <name evidence="2" type="ORF">PSON_ATCC_30995.1.T0980071</name>
</gene>
<evidence type="ECO:0000313" key="3">
    <source>
        <dbReference type="Proteomes" id="UP000692954"/>
    </source>
</evidence>
<dbReference type="InterPro" id="IPR003180">
    <property type="entry name" value="MPG"/>
</dbReference>
<keyword evidence="3" id="KW-1185">Reference proteome</keyword>
<dbReference type="OrthoDB" id="6353017at2759"/>
<dbReference type="AlphaFoldDB" id="A0A8S1Q7G0"/>
<keyword evidence="1" id="KW-0472">Membrane</keyword>
<organism evidence="2 3">
    <name type="scientific">Paramecium sonneborni</name>
    <dbReference type="NCBI Taxonomy" id="65129"/>
    <lineage>
        <taxon>Eukaryota</taxon>
        <taxon>Sar</taxon>
        <taxon>Alveolata</taxon>
        <taxon>Ciliophora</taxon>
        <taxon>Intramacronucleata</taxon>
        <taxon>Oligohymenophorea</taxon>
        <taxon>Peniculida</taxon>
        <taxon>Parameciidae</taxon>
        <taxon>Paramecium</taxon>
    </lineage>
</organism>
<keyword evidence="1" id="KW-0812">Transmembrane</keyword>
<sequence>MKKNETKEYQAVEQILSSDFYKVDVVELAQKLIGKIIIRQLPQGEGRGIIVETEAYKAPDDKASHAYNNKKTERTKYFWQDGGHLYVYSIYGNNYCLNITAASKDDPEAVLIRAIQPLSFDIIKEIRKTKSSKLQDIQMVLENVVVVYFLINLIMDQIYVIIKVECIYQTTINNMILVFQLESILIMQMNGKINLGDFILKTIVLYLKVDYYQYIQQKHNTIKISILFFNYIGQFVITQGEDNKFG</sequence>
<dbReference type="EMBL" id="CAJJDN010000098">
    <property type="protein sequence ID" value="CAD8111448.1"/>
    <property type="molecule type" value="Genomic_DNA"/>
</dbReference>
<dbReference type="NCBIfam" id="TIGR00567">
    <property type="entry name" value="3mg"/>
    <property type="match status" value="1"/>
</dbReference>
<dbReference type="GO" id="GO:0003677">
    <property type="term" value="F:DNA binding"/>
    <property type="evidence" value="ECO:0007669"/>
    <property type="project" value="InterPro"/>
</dbReference>
<dbReference type="GO" id="GO:0006284">
    <property type="term" value="P:base-excision repair"/>
    <property type="evidence" value="ECO:0007669"/>
    <property type="project" value="InterPro"/>
</dbReference>
<evidence type="ECO:0000256" key="1">
    <source>
        <dbReference type="SAM" id="Phobius"/>
    </source>
</evidence>
<name>A0A8S1Q7G0_9CILI</name>
<reference evidence="2" key="1">
    <citation type="submission" date="2021-01" db="EMBL/GenBank/DDBJ databases">
        <authorList>
            <consortium name="Genoscope - CEA"/>
            <person name="William W."/>
        </authorList>
    </citation>
    <scope>NUCLEOTIDE SEQUENCE</scope>
</reference>
<evidence type="ECO:0008006" key="4">
    <source>
        <dbReference type="Google" id="ProtNLM"/>
    </source>
</evidence>
<comment type="caution">
    <text evidence="2">The sequence shown here is derived from an EMBL/GenBank/DDBJ whole genome shotgun (WGS) entry which is preliminary data.</text>
</comment>
<dbReference type="HAMAP" id="MF_00527">
    <property type="entry name" value="3MGH"/>
    <property type="match status" value="1"/>
</dbReference>
<feature type="transmembrane region" description="Helical" evidence="1">
    <location>
        <begin position="140"/>
        <end position="162"/>
    </location>
</feature>